<dbReference type="InterPro" id="IPR017462">
    <property type="entry name" value="Sulphur_relay_TusC/DsrF"/>
</dbReference>
<protein>
    <recommendedName>
        <fullName evidence="4">Protein TusC homolog</fullName>
    </recommendedName>
</protein>
<comment type="function">
    <text evidence="1">Could be part of a sulfur-relay system.</text>
</comment>
<reference evidence="5 6" key="1">
    <citation type="submission" date="2019-09" db="EMBL/GenBank/DDBJ databases">
        <title>Genome of Aliivibrio finisterrensis LMG 23869 (type strain).</title>
        <authorList>
            <person name="Bowman J.P."/>
        </authorList>
    </citation>
    <scope>NUCLEOTIDE SEQUENCE [LARGE SCALE GENOMIC DNA]</scope>
    <source>
        <strain evidence="5 6">LMG 23869</strain>
    </source>
</reference>
<gene>
    <name evidence="5" type="primary">tusC</name>
    <name evidence="5" type="ORF">F8B77_16550</name>
</gene>
<accession>A0A6N6RP09</accession>
<comment type="similarity">
    <text evidence="3">Belongs to the DsrF/TusC family.</text>
</comment>
<evidence type="ECO:0000313" key="6">
    <source>
        <dbReference type="Proteomes" id="UP000434870"/>
    </source>
</evidence>
<proteinExistence type="inferred from homology"/>
<dbReference type="PANTHER" id="PTHR38780:SF1">
    <property type="entry name" value="PROTEIN TUSC"/>
    <property type="match status" value="1"/>
</dbReference>
<dbReference type="SUPFAM" id="SSF75169">
    <property type="entry name" value="DsrEFH-like"/>
    <property type="match status" value="1"/>
</dbReference>
<dbReference type="EMBL" id="WBVP01000031">
    <property type="protein sequence ID" value="KAB2823196.1"/>
    <property type="molecule type" value="Genomic_DNA"/>
</dbReference>
<dbReference type="GO" id="GO:0016740">
    <property type="term" value="F:transferase activity"/>
    <property type="evidence" value="ECO:0007669"/>
    <property type="project" value="UniProtKB-KW"/>
</dbReference>
<dbReference type="GO" id="GO:0005737">
    <property type="term" value="C:cytoplasm"/>
    <property type="evidence" value="ECO:0007669"/>
    <property type="project" value="UniProtKB-SubCell"/>
</dbReference>
<keyword evidence="5" id="KW-0808">Transferase</keyword>
<dbReference type="RefSeq" id="WP_151656705.1">
    <property type="nucleotide sequence ID" value="NZ_WBVP01000031.1"/>
</dbReference>
<dbReference type="Pfam" id="PF02635">
    <property type="entry name" value="DsrE"/>
    <property type="match status" value="1"/>
</dbReference>
<dbReference type="Gene3D" id="3.40.1260.10">
    <property type="entry name" value="DsrEFH-like"/>
    <property type="match status" value="1"/>
</dbReference>
<dbReference type="NCBIfam" id="TIGR03010">
    <property type="entry name" value="sulf_tusC_dsrF"/>
    <property type="match status" value="1"/>
</dbReference>
<comment type="caution">
    <text evidence="5">The sequence shown here is derived from an EMBL/GenBank/DDBJ whole genome shotgun (WGS) entry which is preliminary data.</text>
</comment>
<comment type="subcellular location">
    <subcellularLocation>
        <location evidence="2">Cytoplasm</location>
    </subcellularLocation>
</comment>
<evidence type="ECO:0000313" key="5">
    <source>
        <dbReference type="EMBL" id="KAB2823196.1"/>
    </source>
</evidence>
<organism evidence="5 6">
    <name type="scientific">Aliivibrio finisterrensis</name>
    <dbReference type="NCBI Taxonomy" id="511998"/>
    <lineage>
        <taxon>Bacteria</taxon>
        <taxon>Pseudomonadati</taxon>
        <taxon>Pseudomonadota</taxon>
        <taxon>Gammaproteobacteria</taxon>
        <taxon>Vibrionales</taxon>
        <taxon>Vibrionaceae</taxon>
        <taxon>Aliivibrio</taxon>
    </lineage>
</organism>
<dbReference type="InterPro" id="IPR027396">
    <property type="entry name" value="DsrEFH-like"/>
</dbReference>
<dbReference type="AlphaFoldDB" id="A0A6N6RP09"/>
<evidence type="ECO:0000256" key="3">
    <source>
        <dbReference type="ARBA" id="ARBA00005996"/>
    </source>
</evidence>
<name>A0A6N6RP09_9GAMM</name>
<sequence>MNRIGFVFQSSPHSTTKGREGLDAILAASAYSEDIDIFFIGDGVLQVLENQQPEHILSRDYISGFKMLALYDLEEIFVCQTALSNRGLKPSNLNIEVGVISNQQINEKLVQCAQVMVF</sequence>
<dbReference type="InterPro" id="IPR003787">
    <property type="entry name" value="Sulphur_relay_DsrE/F-like"/>
</dbReference>
<evidence type="ECO:0000256" key="1">
    <source>
        <dbReference type="ARBA" id="ARBA00002850"/>
    </source>
</evidence>
<evidence type="ECO:0000256" key="2">
    <source>
        <dbReference type="ARBA" id="ARBA00004496"/>
    </source>
</evidence>
<evidence type="ECO:0000256" key="4">
    <source>
        <dbReference type="ARBA" id="ARBA00017149"/>
    </source>
</evidence>
<dbReference type="PANTHER" id="PTHR38780">
    <property type="entry name" value="PROTEIN TUSC"/>
    <property type="match status" value="1"/>
</dbReference>
<dbReference type="Proteomes" id="UP000434870">
    <property type="component" value="Unassembled WGS sequence"/>
</dbReference>
<dbReference type="NCBIfam" id="NF001238">
    <property type="entry name" value="PRK00211.1"/>
    <property type="match status" value="1"/>
</dbReference>